<dbReference type="RefSeq" id="XP_018470706.2">
    <property type="nucleotide sequence ID" value="XM_018615204.2"/>
</dbReference>
<dbReference type="PIRSF" id="PIRSF017179">
    <property type="entry name" value="RISC-Tudor-SN"/>
    <property type="match status" value="1"/>
</dbReference>
<dbReference type="Proteomes" id="UP000504610">
    <property type="component" value="Chromosome 2"/>
</dbReference>
<keyword evidence="5" id="KW-0597">Phosphoprotein</keyword>
<accession>A0A6J0ME27</accession>
<dbReference type="GO" id="GO:0031332">
    <property type="term" value="C:RNAi effector complex"/>
    <property type="evidence" value="ECO:0007669"/>
    <property type="project" value="InterPro"/>
</dbReference>
<dbReference type="GO" id="GO:0005783">
    <property type="term" value="C:endoplasmic reticulum"/>
    <property type="evidence" value="ECO:0007669"/>
    <property type="project" value="UniProtKB-SubCell"/>
</dbReference>
<evidence type="ECO:0000313" key="15">
    <source>
        <dbReference type="Proteomes" id="UP000504610"/>
    </source>
</evidence>
<keyword evidence="15" id="KW-1185">Reference proteome</keyword>
<dbReference type="GeneID" id="108842330"/>
<dbReference type="CDD" id="cd20443">
    <property type="entry name" value="Tudor_AtTudor1-like"/>
    <property type="match status" value="1"/>
</dbReference>
<gene>
    <name evidence="16 17" type="primary">LOC108842330</name>
</gene>
<keyword evidence="8" id="KW-0378">Hydrolase</keyword>
<dbReference type="InterPro" id="IPR016071">
    <property type="entry name" value="Staphylococal_nuclease_OB-fold"/>
</dbReference>
<comment type="subcellular location">
    <subcellularLocation>
        <location evidence="3">Cytoplasm</location>
        <location evidence="3">Perinuclear region</location>
    </subcellularLocation>
    <subcellularLocation>
        <location evidence="2">Cytoplasmic granule</location>
    </subcellularLocation>
    <subcellularLocation>
        <location evidence="1">Endoplasmic reticulum</location>
    </subcellularLocation>
</comment>
<dbReference type="PROSITE" id="PS50304">
    <property type="entry name" value="TUDOR"/>
    <property type="match status" value="1"/>
</dbReference>
<feature type="region of interest" description="Disordered" evidence="12">
    <location>
        <begin position="233"/>
        <end position="271"/>
    </location>
</feature>
<dbReference type="KEGG" id="rsz:108842330"/>
<evidence type="ECO:0000256" key="1">
    <source>
        <dbReference type="ARBA" id="ARBA00004240"/>
    </source>
</evidence>
<comment type="function">
    <text evidence="11">Cytoprotective ribonuclease (RNase) required for resistance to abiotic stresses, acting as a positive regulator of mRNA decapping during stress.</text>
</comment>
<evidence type="ECO:0000256" key="8">
    <source>
        <dbReference type="ARBA" id="ARBA00022801"/>
    </source>
</evidence>
<evidence type="ECO:0000259" key="14">
    <source>
        <dbReference type="PROSITE" id="PS50830"/>
    </source>
</evidence>
<evidence type="ECO:0000256" key="5">
    <source>
        <dbReference type="ARBA" id="ARBA00022553"/>
    </source>
</evidence>
<dbReference type="GO" id="GO:0003729">
    <property type="term" value="F:mRNA binding"/>
    <property type="evidence" value="ECO:0007669"/>
    <property type="project" value="UniProtKB-ARBA"/>
</dbReference>
<reference evidence="15" key="1">
    <citation type="journal article" date="2019" name="Database">
        <title>The radish genome database (RadishGD): an integrated information resource for radish genomics.</title>
        <authorList>
            <person name="Yu H.J."/>
            <person name="Baek S."/>
            <person name="Lee Y.J."/>
            <person name="Cho A."/>
            <person name="Mun J.H."/>
        </authorList>
    </citation>
    <scope>NUCLEOTIDE SEQUENCE [LARGE SCALE GENOMIC DNA]</scope>
    <source>
        <strain evidence="15">cv. WK10039</strain>
    </source>
</reference>
<dbReference type="GO" id="GO:0010372">
    <property type="term" value="P:positive regulation of gibberellin biosynthetic process"/>
    <property type="evidence" value="ECO:0007669"/>
    <property type="project" value="UniProtKB-ARBA"/>
</dbReference>
<keyword evidence="10" id="KW-0007">Acetylation</keyword>
<dbReference type="GO" id="GO:0034605">
    <property type="term" value="P:cellular response to heat"/>
    <property type="evidence" value="ECO:0007669"/>
    <property type="project" value="UniProtKB-ARBA"/>
</dbReference>
<keyword evidence="6" id="KW-0540">Nuclease</keyword>
<dbReference type="GO" id="GO:0009651">
    <property type="term" value="P:response to salt stress"/>
    <property type="evidence" value="ECO:0007669"/>
    <property type="project" value="UniProtKB-ARBA"/>
</dbReference>
<dbReference type="GO" id="GO:0006402">
    <property type="term" value="P:mRNA catabolic process"/>
    <property type="evidence" value="ECO:0007669"/>
    <property type="project" value="UniProtKB-UniRule"/>
</dbReference>
<dbReference type="SUPFAM" id="SSF63748">
    <property type="entry name" value="Tudor/PWWP/MBT"/>
    <property type="match status" value="1"/>
</dbReference>
<feature type="domain" description="TNase-like" evidence="14">
    <location>
        <begin position="8"/>
        <end position="151"/>
    </location>
</feature>
<dbReference type="PANTHER" id="PTHR12302:SF9">
    <property type="entry name" value="RIBONUCLEASE TUDOR 1"/>
    <property type="match status" value="1"/>
</dbReference>
<dbReference type="InterPro" id="IPR035437">
    <property type="entry name" value="SNase_OB-fold_sf"/>
</dbReference>
<dbReference type="SMART" id="SM00318">
    <property type="entry name" value="SNc"/>
    <property type="match status" value="4"/>
</dbReference>
<dbReference type="GO" id="GO:0016787">
    <property type="term" value="F:hydrolase activity"/>
    <property type="evidence" value="ECO:0007669"/>
    <property type="project" value="UniProtKB-KW"/>
</dbReference>
<dbReference type="GO" id="GO:0004518">
    <property type="term" value="F:nuclease activity"/>
    <property type="evidence" value="ECO:0007669"/>
    <property type="project" value="UniProtKB-KW"/>
</dbReference>
<evidence type="ECO:0000256" key="7">
    <source>
        <dbReference type="ARBA" id="ARBA00022737"/>
    </source>
</evidence>
<keyword evidence="9" id="KW-0256">Endoplasmic reticulum</keyword>
<feature type="domain" description="TNase-like" evidence="14">
    <location>
        <begin position="379"/>
        <end position="556"/>
    </location>
</feature>
<proteinExistence type="predicted"/>
<evidence type="ECO:0000256" key="9">
    <source>
        <dbReference type="ARBA" id="ARBA00022824"/>
    </source>
</evidence>
<evidence type="ECO:0000256" key="12">
    <source>
        <dbReference type="SAM" id="MobiDB-lite"/>
    </source>
</evidence>
<dbReference type="Pfam" id="PF00565">
    <property type="entry name" value="SNase"/>
    <property type="match status" value="5"/>
</dbReference>
<evidence type="ECO:0000256" key="4">
    <source>
        <dbReference type="ARBA" id="ARBA00022490"/>
    </source>
</evidence>
<dbReference type="AlphaFoldDB" id="A0A6J0ME27"/>
<dbReference type="GO" id="GO:0048471">
    <property type="term" value="C:perinuclear region of cytoplasm"/>
    <property type="evidence" value="ECO:0007669"/>
    <property type="project" value="UniProtKB-SubCell"/>
</dbReference>
<feature type="domain" description="TNase-like" evidence="14">
    <location>
        <begin position="586"/>
        <end position="713"/>
    </location>
</feature>
<dbReference type="InterPro" id="IPR047395">
    <property type="entry name" value="Tudor_AtTudor1-like"/>
</dbReference>
<dbReference type="FunFam" id="2.40.50.90:FF:000018">
    <property type="entry name" value="Ribonuclease"/>
    <property type="match status" value="1"/>
</dbReference>
<dbReference type="InterPro" id="IPR002999">
    <property type="entry name" value="Tudor"/>
</dbReference>
<evidence type="ECO:0000256" key="3">
    <source>
        <dbReference type="ARBA" id="ARBA00004556"/>
    </source>
</evidence>
<feature type="region of interest" description="Disordered" evidence="12">
    <location>
        <begin position="965"/>
        <end position="989"/>
    </location>
</feature>
<protein>
    <recommendedName>
        <fullName evidence="11">Ribonuclease</fullName>
    </recommendedName>
</protein>
<feature type="domain" description="Tudor" evidence="13">
    <location>
        <begin position="780"/>
        <end position="845"/>
    </location>
</feature>
<dbReference type="OrthoDB" id="10023235at2759"/>
<dbReference type="FunFam" id="2.40.50.90:FF:000015">
    <property type="entry name" value="Ribonuclease"/>
    <property type="match status" value="1"/>
</dbReference>
<evidence type="ECO:0000256" key="10">
    <source>
        <dbReference type="ARBA" id="ARBA00022990"/>
    </source>
</evidence>
<dbReference type="FunFam" id="2.40.50.90:FF:000011">
    <property type="entry name" value="Ribonuclease"/>
    <property type="match status" value="1"/>
</dbReference>
<dbReference type="GO" id="GO:0031047">
    <property type="term" value="P:regulatory ncRNA-mediated gene silencing"/>
    <property type="evidence" value="ECO:0007669"/>
    <property type="project" value="UniProtKB-UniRule"/>
</dbReference>
<dbReference type="PROSITE" id="PS50830">
    <property type="entry name" value="TNASE_3"/>
    <property type="match status" value="5"/>
</dbReference>
<dbReference type="Gene3D" id="2.30.30.140">
    <property type="match status" value="1"/>
</dbReference>
<evidence type="ECO:0000256" key="2">
    <source>
        <dbReference type="ARBA" id="ARBA00004463"/>
    </source>
</evidence>
<dbReference type="SMART" id="SM00333">
    <property type="entry name" value="TUDOR"/>
    <property type="match status" value="1"/>
</dbReference>
<feature type="domain" description="TNase-like" evidence="14">
    <location>
        <begin position="733"/>
        <end position="968"/>
    </location>
</feature>
<evidence type="ECO:0000313" key="16">
    <source>
        <dbReference type="RefSeq" id="XP_018470706.2"/>
    </source>
</evidence>
<evidence type="ECO:0000256" key="11">
    <source>
        <dbReference type="PIRNR" id="PIRNR017179"/>
    </source>
</evidence>
<dbReference type="GO" id="GO:0000932">
    <property type="term" value="C:P-body"/>
    <property type="evidence" value="ECO:0007669"/>
    <property type="project" value="UniProtKB-ARBA"/>
</dbReference>
<evidence type="ECO:0000313" key="17">
    <source>
        <dbReference type="RefSeq" id="XP_018470707.2"/>
    </source>
</evidence>
<reference evidence="16 17" key="2">
    <citation type="submission" date="2025-04" db="UniProtKB">
        <authorList>
            <consortium name="RefSeq"/>
        </authorList>
    </citation>
    <scope>IDENTIFICATION</scope>
    <source>
        <tissue evidence="16 17">Leaf</tissue>
    </source>
</reference>
<sequence length="989" mass="107890">MATSTENQWLKGRVKAVTSGDCLVITALTHNRPGAPPEKTITLSSLMAPKMARRGGRDEPFAWESKEFLRKLCIGKEVAFKVDYKVEAIAGREFGSVFLGNQNLAKLVVQNGWAKVREQGQQNQGKVSPYITELLQLQEQAKQEGFGCFSKVPGAAEASIRDLPPSAIGDAGGFDAMGLLAANKGKPMEGIVEQVRDGSTIRVYLLPEFQFVQVFVAGIQSPSMGRRNANGNVVETVPDETNGDASGGESRGPLTSAQRLAASAASSGEVSPDPFATEAKYFTEHRVLSRDVRIVLEGVDKFNNLIGSVHYSDGEAVKDLGLELVENGLAKYVEWSANMMEEEAKRKLKAAELQCKKDRVKMWASYVPPATNSKAIHDQNFTGKVVEVVSGDCVVVADDAIPYGSPAAERRVNLSSIRCPKIGNPRREEKPAPYAREAREFLRQRLIGKQVIVQMEYSRKVTPAEGATTTGAADRIMDFGSVFIPSSPAKGDTEEVAASAISGTQPAGVNIAELLLSRGFGNVVRHRDFEERSNHYDALLAAESRALSGKKGIHSAKESPAMHITDLTVAAAKKAKDFLPSLQRIRRIPAVVEYVLSGHRFKLYIPKLTCSVAFAFSGVRCPGRGEPFSDEAISVMRRRIMQRDVEIEVETVDRTGTFLGSMWEGRTNVATVLLEAGLAKMQTSFGADRIVEAHILEQAERTAKNQKLKIWESYVEGQEVSNGSTTVETRQKETLKVAVTEVLGGGRFYVQSVGDQRIASIQNQLASLSVKDAPIIGSFNPKRGDIVLAQFSLDNSWNRAMIVSAPREAIQSPDEKLEVFYIDYGNQELVPYSAIRPIDASVSSAPGLAQLCRLAYIKVPGLEEDFGPEAGEYLHTVTLGSGKEFKAVIEERDTSGGKAKGQGTGTELAVTLIAVDEEISVNAAMLQEGIARMEKRRRFEHKDKQAVLDALEKYQEEARKARTGIWQYGDVESDDEDTGPARKPAGGRR</sequence>
<evidence type="ECO:0000256" key="6">
    <source>
        <dbReference type="ARBA" id="ARBA00022722"/>
    </source>
</evidence>
<dbReference type="FunFam" id="2.30.30.140:FF:000018">
    <property type="entry name" value="Serine/threonine-protein kinase 31"/>
    <property type="match status" value="1"/>
</dbReference>
<dbReference type="Pfam" id="PF00567">
    <property type="entry name" value="TUDOR"/>
    <property type="match status" value="1"/>
</dbReference>
<dbReference type="InterPro" id="IPR016685">
    <property type="entry name" value="Silence_cplx_Nase-comp_TudorSN"/>
</dbReference>
<organism evidence="15 17">
    <name type="scientific">Raphanus sativus</name>
    <name type="common">Radish</name>
    <name type="synonym">Raphanus raphanistrum var. sativus</name>
    <dbReference type="NCBI Taxonomy" id="3726"/>
    <lineage>
        <taxon>Eukaryota</taxon>
        <taxon>Viridiplantae</taxon>
        <taxon>Streptophyta</taxon>
        <taxon>Embryophyta</taxon>
        <taxon>Tracheophyta</taxon>
        <taxon>Spermatophyta</taxon>
        <taxon>Magnoliopsida</taxon>
        <taxon>eudicotyledons</taxon>
        <taxon>Gunneridae</taxon>
        <taxon>Pentapetalae</taxon>
        <taxon>rosids</taxon>
        <taxon>malvids</taxon>
        <taxon>Brassicales</taxon>
        <taxon>Brassicaceae</taxon>
        <taxon>Brassiceae</taxon>
        <taxon>Raphanus</taxon>
    </lineage>
</organism>
<dbReference type="GO" id="GO:0006397">
    <property type="term" value="P:mRNA processing"/>
    <property type="evidence" value="ECO:0007669"/>
    <property type="project" value="UniProtKB-ARBA"/>
</dbReference>
<keyword evidence="7" id="KW-0677">Repeat</keyword>
<dbReference type="PANTHER" id="PTHR12302">
    <property type="entry name" value="EBNA2 BINDING PROTEIN P100"/>
    <property type="match status" value="1"/>
</dbReference>
<dbReference type="SUPFAM" id="SSF50199">
    <property type="entry name" value="Staphylococcal nuclease"/>
    <property type="match status" value="5"/>
</dbReference>
<dbReference type="GO" id="GO:0005635">
    <property type="term" value="C:nuclear envelope"/>
    <property type="evidence" value="ECO:0007669"/>
    <property type="project" value="UniProtKB-ARBA"/>
</dbReference>
<dbReference type="GO" id="GO:0010494">
    <property type="term" value="C:cytoplasmic stress granule"/>
    <property type="evidence" value="ECO:0007669"/>
    <property type="project" value="UniProtKB-ARBA"/>
</dbReference>
<dbReference type="Gene3D" id="2.40.50.90">
    <property type="match status" value="5"/>
</dbReference>
<dbReference type="GO" id="GO:0005829">
    <property type="term" value="C:cytosol"/>
    <property type="evidence" value="ECO:0007669"/>
    <property type="project" value="UniProtKB-UniRule"/>
</dbReference>
<keyword evidence="4 11" id="KW-0963">Cytoplasm</keyword>
<name>A0A6J0ME27_RAPSA</name>
<feature type="domain" description="TNase-like" evidence="14">
    <location>
        <begin position="186"/>
        <end position="365"/>
    </location>
</feature>
<evidence type="ECO:0000259" key="13">
    <source>
        <dbReference type="PROSITE" id="PS50304"/>
    </source>
</evidence>
<dbReference type="RefSeq" id="XP_018470707.2">
    <property type="nucleotide sequence ID" value="XM_018615205.2"/>
</dbReference>
<dbReference type="FunFam" id="2.40.50.90:FF:000010">
    <property type="entry name" value="Ribonuclease"/>
    <property type="match status" value="1"/>
</dbReference>